<name>A0A9P0MRS8_NEZVI</name>
<protein>
    <submittedName>
        <fullName evidence="1">Uncharacterized protein</fullName>
    </submittedName>
</protein>
<dbReference type="Proteomes" id="UP001152798">
    <property type="component" value="Chromosome 4"/>
</dbReference>
<sequence>MSAASLMPHSLQLFSYDLRESSRVPVYEVAYILDVVLANPLGNGIFSAMVSKKTENTPGYYCWTALCIAENVDIIAGEERRRKNLSGDYQGTAISAINSQKTWERTGSSRNYTTGKHLTRSCHSSYIDIMASIGKEGEGRTIVKAVVHHMLSLQLPGALIVESVSHIVIRYRHRIQDVSSNRAWSLNESVARHPSAVTQPRPAALIPRHSDPQLC</sequence>
<proteinExistence type="predicted"/>
<dbReference type="AlphaFoldDB" id="A0A9P0MRS8"/>
<keyword evidence="2" id="KW-1185">Reference proteome</keyword>
<gene>
    <name evidence="1" type="ORF">NEZAVI_LOCUS9552</name>
</gene>
<dbReference type="EMBL" id="OV725080">
    <property type="protein sequence ID" value="CAH1400272.1"/>
    <property type="molecule type" value="Genomic_DNA"/>
</dbReference>
<organism evidence="1 2">
    <name type="scientific">Nezara viridula</name>
    <name type="common">Southern green stink bug</name>
    <name type="synonym">Cimex viridulus</name>
    <dbReference type="NCBI Taxonomy" id="85310"/>
    <lineage>
        <taxon>Eukaryota</taxon>
        <taxon>Metazoa</taxon>
        <taxon>Ecdysozoa</taxon>
        <taxon>Arthropoda</taxon>
        <taxon>Hexapoda</taxon>
        <taxon>Insecta</taxon>
        <taxon>Pterygota</taxon>
        <taxon>Neoptera</taxon>
        <taxon>Paraneoptera</taxon>
        <taxon>Hemiptera</taxon>
        <taxon>Heteroptera</taxon>
        <taxon>Panheteroptera</taxon>
        <taxon>Pentatomomorpha</taxon>
        <taxon>Pentatomoidea</taxon>
        <taxon>Pentatomidae</taxon>
        <taxon>Pentatominae</taxon>
        <taxon>Nezara</taxon>
    </lineage>
</organism>
<accession>A0A9P0MRS8</accession>
<reference evidence="1" key="1">
    <citation type="submission" date="2022-01" db="EMBL/GenBank/DDBJ databases">
        <authorList>
            <person name="King R."/>
        </authorList>
    </citation>
    <scope>NUCLEOTIDE SEQUENCE</scope>
</reference>
<evidence type="ECO:0000313" key="2">
    <source>
        <dbReference type="Proteomes" id="UP001152798"/>
    </source>
</evidence>
<evidence type="ECO:0000313" key="1">
    <source>
        <dbReference type="EMBL" id="CAH1400272.1"/>
    </source>
</evidence>